<dbReference type="InterPro" id="IPR015500">
    <property type="entry name" value="Peptidase_S8_subtilisin-rel"/>
</dbReference>
<gene>
    <name evidence="9" type="ORF">CHLRE_09g406700v5</name>
</gene>
<dbReference type="KEGG" id="cre:CHLRE_09g406700v5"/>
<evidence type="ECO:0000313" key="10">
    <source>
        <dbReference type="Proteomes" id="UP000006906"/>
    </source>
</evidence>
<dbReference type="Pfam" id="PF00082">
    <property type="entry name" value="Peptidase_S8"/>
    <property type="match status" value="1"/>
</dbReference>
<dbReference type="OrthoDB" id="545077at2759"/>
<dbReference type="PROSITE" id="PS51892">
    <property type="entry name" value="SUBTILASE"/>
    <property type="match status" value="1"/>
</dbReference>
<sequence>MAAARAAAAPGRGLFLLQFPDGFTGSSQPQWATVRQALAGTGGSVVSYLPPNVLLVAAAREAAARVGLQFGALMADYRQELKISPEAAAAVAQVAATLDNSGSSDGGGGGSGGGSGRSSDAGGSGAGGSGGELAALGAMAGLGQRRRAAAGEEQEQLREAHGRLGAGGALGAAAGSRRPQLQQRLRALAEAGTAPPVLGRLRTWREAAAVTASVSLATAKAGSSTVEFPRRSLRSGDWNSSSSGREGGEGAGQLGQQPSRAMILRRRRMQQTAAGMDDSDEIEAEVVLHATGPDSADWDGADGAAIDAATAAGQGGGGGGGAHELYGITVQLVPDLSYSQLLTVHETWPAALAAEALGMDLGGAGAAGVGVGVGMGAAGAGGSGGGGGGGAGSDSCLPRLSGAPPRKRSPWIQVYLCAEDLEAGIAWIAARDIVIWIQPQARPTVSNGVASWISQTGGLTPQQYSNPAGAGLRPFWLAGLMGQGQIVGVSDTGADVSGHCLLRDRRFPGRSLSGQLSGMPLRYQAPGHRKIPYYYLPAAPGESTDPSYFLDYAFGHGSHVVASLVGSVELPVVGTAPGVPGPFRDNNYTGAAPMARLSFADLATSSASLTGLSYPGDYEFEEQTFGRHYGNGARLFSFSWGVSDSSGLSYGSWGAAMDDYLWRHPETLVVAAVGNNGANGYMSTVQTPGSAKNVLSAGASVNHPRDENPWANQWLPLFTYRDGQGQTQQQAVWVTARGSSSATWRNLVEDQPPFAVVLASPLHACTPLQPVPGSASPSQYQGAIVIIDPVADTSPDGTLPPDCQGVLDSDRASYAMEAGAVAVWFVWRYYRTVLSEAYVIQGVSVIPLPYSIITREQGDWLQQVMTDPSHSEFRFQNITYPLVNGGEESLAFFSSYGPTPDGRFKPDLVAPGQRLISASSGAGLRAVETSCSLEMRSLAGTSMSTPVVAGNLAIARQYLTEGWYPAGWRGAPDSAPFVPSGPLLKAIAIAGAKSLQGGLARAPGQLMGTPPDGYQGWGRLDLSGSLPLPAAAAGSSQQQLQQLQLRWLQVADWGEVAQGEVIELGGLVATGTGPVTAALVWPDFPAELMSFSQTVNDLDLSYRLNDDPTLYTLREDTVNNVERLDLQPGTHLAPGDRLTLVITGTSVVHTDLYGPGTDGGGPGRPGAELPQRWALAVTGHFRGMLQTPLNPAYVRPLRLQAFISEARSQLSFAVGLWPAATTASGGSSSSSSSGSSSGSGCGGCMLAAAEGGPLAAAGGDGGAAPAACAAACGRMAGGGGVFKVQEALDSATGAPSYTFTDSRNLCLTVRKGAGSSSSVSGSSSSSSSGSSSGSSGSGSSSDAWGGWLGSAASLEPCDGGPEQRMSLFKSPRFTSDVTDVIDVFQISPSPVSDLRLDSAGGGWQRLCLQAPPDPLATQGSAAGAAGSGANGAAAGFSLAVCGSGGAGGGGSGGRLDFVVAPLPPRLLFRAEWSAASSATPPPDLDLLVSWTPADGTNPGASLAPPTPATFSLRTPLQPPVVGYPRPSQDLAGDGSFLPLPLPDRAPAVVVRGGRHGGDSAAAQPLPAAAESVYWPHDPLPPDGAATAAGVAGAADGSPDAAAYRVCVRAKGSGGGSSTASVSADLSVVVSMEVAGRRVQQEARAWPGGWSGPASANASTADATGSSSSSGSSGDGFHCTEADAGFVGVFQFPVPQPPQPPSPDSAQPPSPDPPSPEPQPPLQPPPSPEPPSPQPPSPEPPSPHPPSPEPPLPPSPGPPSPEPPSPHPPLPPSPEPPQPPSPEPPSPQPPHPPSPEPPSPQPPSPQPPMPPKSPSPAPPRKRRIPPSPLGAAPPPTPLLPPSPSPPLPPPPPPSPPGGRGRRRPPPSSPAPPAPKVKRRKQPPPSPARAAD</sequence>
<dbReference type="Proteomes" id="UP000006906">
    <property type="component" value="Chromosome 9"/>
</dbReference>
<feature type="region of interest" description="Disordered" evidence="7">
    <location>
        <begin position="100"/>
        <end position="129"/>
    </location>
</feature>
<evidence type="ECO:0000256" key="7">
    <source>
        <dbReference type="SAM" id="MobiDB-lite"/>
    </source>
</evidence>
<protein>
    <recommendedName>
        <fullName evidence="8">Peptidase S8/S53 domain-containing protein</fullName>
    </recommendedName>
</protein>
<proteinExistence type="inferred from homology"/>
<dbReference type="Gene3D" id="2.60.120.380">
    <property type="match status" value="1"/>
</dbReference>
<dbReference type="PANTHER" id="PTHR43399">
    <property type="entry name" value="SUBTILISIN-RELATED"/>
    <property type="match status" value="1"/>
</dbReference>
<dbReference type="InParanoid" id="A0A2K3DFC3"/>
<evidence type="ECO:0000256" key="4">
    <source>
        <dbReference type="ARBA" id="ARBA00022825"/>
    </source>
</evidence>
<evidence type="ECO:0000256" key="2">
    <source>
        <dbReference type="ARBA" id="ARBA00022670"/>
    </source>
</evidence>
<keyword evidence="3 6" id="KW-0378">Hydrolase</keyword>
<evidence type="ECO:0000313" key="9">
    <source>
        <dbReference type="EMBL" id="PNW79222.1"/>
    </source>
</evidence>
<evidence type="ECO:0000256" key="3">
    <source>
        <dbReference type="ARBA" id="ARBA00022801"/>
    </source>
</evidence>
<feature type="active site" description="Charge relay system" evidence="5 6">
    <location>
        <position position="942"/>
    </location>
</feature>
<name>A0A2K3DFC3_CHLRE</name>
<evidence type="ECO:0000256" key="5">
    <source>
        <dbReference type="PIRSR" id="PIRSR615500-1"/>
    </source>
</evidence>
<dbReference type="RefSeq" id="XP_042921481.1">
    <property type="nucleotide sequence ID" value="XM_043066185.1"/>
</dbReference>
<dbReference type="InterPro" id="IPR023828">
    <property type="entry name" value="Peptidase_S8_Ser-AS"/>
</dbReference>
<feature type="active site" description="Charge relay system" evidence="5 6">
    <location>
        <position position="556"/>
    </location>
</feature>
<dbReference type="ExpressionAtlas" id="A0A2K3DFC3">
    <property type="expression patterns" value="baseline"/>
</dbReference>
<feature type="region of interest" description="Disordered" evidence="7">
    <location>
        <begin position="1314"/>
        <end position="1340"/>
    </location>
</feature>
<dbReference type="CDD" id="cd04842">
    <property type="entry name" value="Peptidases_S8_Kp43_protease"/>
    <property type="match status" value="1"/>
</dbReference>
<dbReference type="GO" id="GO:0004252">
    <property type="term" value="F:serine-type endopeptidase activity"/>
    <property type="evidence" value="ECO:0000318"/>
    <property type="project" value="GO_Central"/>
</dbReference>
<feature type="compositionally biased region" description="Gly residues" evidence="7">
    <location>
        <begin position="104"/>
        <end position="129"/>
    </location>
</feature>
<feature type="domain" description="Peptidase S8/S53" evidence="8">
    <location>
        <begin position="482"/>
        <end position="961"/>
    </location>
</feature>
<keyword evidence="4 6" id="KW-0720">Serine protease</keyword>
<dbReference type="PANTHER" id="PTHR43399:SF4">
    <property type="entry name" value="CELL WALL-ASSOCIATED PROTEASE"/>
    <property type="match status" value="1"/>
</dbReference>
<dbReference type="InterPro" id="IPR000209">
    <property type="entry name" value="Peptidase_S8/S53_dom"/>
</dbReference>
<feature type="active site" description="Charge relay system" evidence="5 6">
    <location>
        <position position="491"/>
    </location>
</feature>
<feature type="compositionally biased region" description="Pro residues" evidence="7">
    <location>
        <begin position="1864"/>
        <end position="1873"/>
    </location>
</feature>
<feature type="compositionally biased region" description="Pro residues" evidence="7">
    <location>
        <begin position="1824"/>
        <end position="1855"/>
    </location>
</feature>
<dbReference type="GeneID" id="5723224"/>
<dbReference type="InterPro" id="IPR051048">
    <property type="entry name" value="Peptidase_S8/S53_subtilisin"/>
</dbReference>
<accession>A0A2K3DFC3</accession>
<dbReference type="PROSITE" id="PS00138">
    <property type="entry name" value="SUBTILASE_SER"/>
    <property type="match status" value="1"/>
</dbReference>
<evidence type="ECO:0000259" key="8">
    <source>
        <dbReference type="Pfam" id="PF00082"/>
    </source>
</evidence>
<keyword evidence="10" id="KW-1185">Reference proteome</keyword>
<feature type="compositionally biased region" description="Low complexity" evidence="7">
    <location>
        <begin position="1653"/>
        <end position="1675"/>
    </location>
</feature>
<dbReference type="PRINTS" id="PR00723">
    <property type="entry name" value="SUBTILISIN"/>
</dbReference>
<feature type="compositionally biased region" description="Pro residues" evidence="7">
    <location>
        <begin position="1881"/>
        <end position="1890"/>
    </location>
</feature>
<evidence type="ECO:0000256" key="1">
    <source>
        <dbReference type="ARBA" id="ARBA00011073"/>
    </source>
</evidence>
<dbReference type="Gene3D" id="3.40.50.200">
    <property type="entry name" value="Peptidase S8/S53 domain"/>
    <property type="match status" value="2"/>
</dbReference>
<reference evidence="9 10" key="1">
    <citation type="journal article" date="2007" name="Science">
        <title>The Chlamydomonas genome reveals the evolution of key animal and plant functions.</title>
        <authorList>
            <person name="Merchant S.S."/>
            <person name="Prochnik S.E."/>
            <person name="Vallon O."/>
            <person name="Harris E.H."/>
            <person name="Karpowicz S.J."/>
            <person name="Witman G.B."/>
            <person name="Terry A."/>
            <person name="Salamov A."/>
            <person name="Fritz-Laylin L.K."/>
            <person name="Marechal-Drouard L."/>
            <person name="Marshall W.F."/>
            <person name="Qu L.H."/>
            <person name="Nelson D.R."/>
            <person name="Sanderfoot A.A."/>
            <person name="Spalding M.H."/>
            <person name="Kapitonov V.V."/>
            <person name="Ren Q."/>
            <person name="Ferris P."/>
            <person name="Lindquist E."/>
            <person name="Shapiro H."/>
            <person name="Lucas S.M."/>
            <person name="Grimwood J."/>
            <person name="Schmutz J."/>
            <person name="Cardol P."/>
            <person name="Cerutti H."/>
            <person name="Chanfreau G."/>
            <person name="Chen C.L."/>
            <person name="Cognat V."/>
            <person name="Croft M.T."/>
            <person name="Dent R."/>
            <person name="Dutcher S."/>
            <person name="Fernandez E."/>
            <person name="Fukuzawa H."/>
            <person name="Gonzalez-Ballester D."/>
            <person name="Gonzalez-Halphen D."/>
            <person name="Hallmann A."/>
            <person name="Hanikenne M."/>
            <person name="Hippler M."/>
            <person name="Inwood W."/>
            <person name="Jabbari K."/>
            <person name="Kalanon M."/>
            <person name="Kuras R."/>
            <person name="Lefebvre P.A."/>
            <person name="Lemaire S.D."/>
            <person name="Lobanov A.V."/>
            <person name="Lohr M."/>
            <person name="Manuell A."/>
            <person name="Meier I."/>
            <person name="Mets L."/>
            <person name="Mittag M."/>
            <person name="Mittelmeier T."/>
            <person name="Moroney J.V."/>
            <person name="Moseley J."/>
            <person name="Napoli C."/>
            <person name="Nedelcu A.M."/>
            <person name="Niyogi K."/>
            <person name="Novoselov S.V."/>
            <person name="Paulsen I.T."/>
            <person name="Pazour G."/>
            <person name="Purton S."/>
            <person name="Ral J.P."/>
            <person name="Riano-Pachon D.M."/>
            <person name="Riekhof W."/>
            <person name="Rymarquis L."/>
            <person name="Schroda M."/>
            <person name="Stern D."/>
            <person name="Umen J."/>
            <person name="Willows R."/>
            <person name="Wilson N."/>
            <person name="Zimmer S.L."/>
            <person name="Allmer J."/>
            <person name="Balk J."/>
            <person name="Bisova K."/>
            <person name="Chen C.J."/>
            <person name="Elias M."/>
            <person name="Gendler K."/>
            <person name="Hauser C."/>
            <person name="Lamb M.R."/>
            <person name="Ledford H."/>
            <person name="Long J.C."/>
            <person name="Minagawa J."/>
            <person name="Page M.D."/>
            <person name="Pan J."/>
            <person name="Pootakham W."/>
            <person name="Roje S."/>
            <person name="Rose A."/>
            <person name="Stahlberg E."/>
            <person name="Terauchi A.M."/>
            <person name="Yang P."/>
            <person name="Ball S."/>
            <person name="Bowler C."/>
            <person name="Dieckmann C.L."/>
            <person name="Gladyshev V.N."/>
            <person name="Green P."/>
            <person name="Jorgensen R."/>
            <person name="Mayfield S."/>
            <person name="Mueller-Roeber B."/>
            <person name="Rajamani S."/>
            <person name="Sayre R.T."/>
            <person name="Brokstein P."/>
            <person name="Dubchak I."/>
            <person name="Goodstein D."/>
            <person name="Hornick L."/>
            <person name="Huang Y.W."/>
            <person name="Jhaveri J."/>
            <person name="Luo Y."/>
            <person name="Martinez D."/>
            <person name="Ngau W.C."/>
            <person name="Otillar B."/>
            <person name="Poliakov A."/>
            <person name="Porter A."/>
            <person name="Szajkowski L."/>
            <person name="Werner G."/>
            <person name="Zhou K."/>
            <person name="Grigoriev I.V."/>
            <person name="Rokhsar D.S."/>
            <person name="Grossman A.R."/>
        </authorList>
    </citation>
    <scope>NUCLEOTIDE SEQUENCE [LARGE SCALE GENOMIC DNA]</scope>
    <source>
        <strain evidence="10">CC-503</strain>
    </source>
</reference>
<dbReference type="GO" id="GO:0006508">
    <property type="term" value="P:proteolysis"/>
    <property type="evidence" value="ECO:0000318"/>
    <property type="project" value="GO_Central"/>
</dbReference>
<dbReference type="EMBL" id="CM008970">
    <property type="protein sequence ID" value="PNW79222.1"/>
    <property type="molecule type" value="Genomic_DNA"/>
</dbReference>
<keyword evidence="2 6" id="KW-0645">Protease</keyword>
<feature type="region of interest" description="Disordered" evidence="7">
    <location>
        <begin position="1642"/>
        <end position="1890"/>
    </location>
</feature>
<dbReference type="SUPFAM" id="SSF52743">
    <property type="entry name" value="Subtilisin-like"/>
    <property type="match status" value="1"/>
</dbReference>
<dbReference type="InterPro" id="IPR036852">
    <property type="entry name" value="Peptidase_S8/S53_dom_sf"/>
</dbReference>
<comment type="similarity">
    <text evidence="1 6">Belongs to the peptidase S8 family.</text>
</comment>
<feature type="region of interest" description="Disordered" evidence="7">
    <location>
        <begin position="219"/>
        <end position="260"/>
    </location>
</feature>
<dbReference type="InterPro" id="IPR034058">
    <property type="entry name" value="TagA/B/C/D_pept_dom"/>
</dbReference>
<organism evidence="9 10">
    <name type="scientific">Chlamydomonas reinhardtii</name>
    <name type="common">Chlamydomonas smithii</name>
    <dbReference type="NCBI Taxonomy" id="3055"/>
    <lineage>
        <taxon>Eukaryota</taxon>
        <taxon>Viridiplantae</taxon>
        <taxon>Chlorophyta</taxon>
        <taxon>core chlorophytes</taxon>
        <taxon>Chlorophyceae</taxon>
        <taxon>CS clade</taxon>
        <taxon>Chlamydomonadales</taxon>
        <taxon>Chlamydomonadaceae</taxon>
        <taxon>Chlamydomonas</taxon>
    </lineage>
</organism>
<feature type="compositionally biased region" description="Pro residues" evidence="7">
    <location>
        <begin position="1693"/>
        <end position="1817"/>
    </location>
</feature>
<evidence type="ECO:0000256" key="6">
    <source>
        <dbReference type="PROSITE-ProRule" id="PRU01240"/>
    </source>
</evidence>
<dbReference type="Gramene" id="PNW79222">
    <property type="protein sequence ID" value="PNW79222"/>
    <property type="gene ID" value="CHLRE_09g406700v5"/>
</dbReference>